<gene>
    <name evidence="4" type="ORF">FH965_34915</name>
</gene>
<dbReference type="Pfam" id="PF14478">
    <property type="entry name" value="DUF4430"/>
    <property type="match status" value="1"/>
</dbReference>
<proteinExistence type="predicted"/>
<dbReference type="RefSeq" id="WP_144322310.1">
    <property type="nucleotide sequence ID" value="NZ_CP040916.1"/>
</dbReference>
<dbReference type="InterPro" id="IPR006311">
    <property type="entry name" value="TAT_signal"/>
</dbReference>
<sequence>MRKTSTLSLGRRAALVVSALGLALAVTPVADAAPAKATANTAVKVTLTVKGPNGNVFNGSVTTKGHSVTTASGGTHKCDGTNNEANTSAGPTPTAALDDAAKKQGFTWDGTWYASFDDYFVTTIGGHNGGNAYYWNIAVNGEATQVGGCQLHIKAGDKVAFTWTKINP</sequence>
<accession>A0A516RHI1</accession>
<feature type="region of interest" description="Disordered" evidence="1">
    <location>
        <begin position="68"/>
        <end position="91"/>
    </location>
</feature>
<dbReference type="EMBL" id="CP040916">
    <property type="protein sequence ID" value="QDQ15107.1"/>
    <property type="molecule type" value="Genomic_DNA"/>
</dbReference>
<evidence type="ECO:0000259" key="3">
    <source>
        <dbReference type="Pfam" id="PF14478"/>
    </source>
</evidence>
<dbReference type="PROSITE" id="PS51318">
    <property type="entry name" value="TAT"/>
    <property type="match status" value="1"/>
</dbReference>
<feature type="chain" id="PRO_5022019419" evidence="2">
    <location>
        <begin position="33"/>
        <end position="168"/>
    </location>
</feature>
<evidence type="ECO:0000256" key="2">
    <source>
        <dbReference type="SAM" id="SignalP"/>
    </source>
</evidence>
<dbReference type="Gene3D" id="2.170.130.30">
    <property type="match status" value="1"/>
</dbReference>
<keyword evidence="2" id="KW-0732">Signal</keyword>
<dbReference type="InterPro" id="IPR027954">
    <property type="entry name" value="Transcobalamin-like_C"/>
</dbReference>
<dbReference type="AlphaFoldDB" id="A0A516RHI1"/>
<protein>
    <submittedName>
        <fullName evidence="4">DUF4430 domain-containing protein</fullName>
    </submittedName>
</protein>
<dbReference type="Proteomes" id="UP000316806">
    <property type="component" value="Chromosome"/>
</dbReference>
<feature type="signal peptide" evidence="2">
    <location>
        <begin position="1"/>
        <end position="32"/>
    </location>
</feature>
<name>A0A516RHI1_STRST</name>
<feature type="domain" description="Transcobalamin-like C-terminal" evidence="3">
    <location>
        <begin position="114"/>
        <end position="165"/>
    </location>
</feature>
<feature type="compositionally biased region" description="Polar residues" evidence="1">
    <location>
        <begin position="80"/>
        <end position="91"/>
    </location>
</feature>
<evidence type="ECO:0000313" key="5">
    <source>
        <dbReference type="Proteomes" id="UP000316806"/>
    </source>
</evidence>
<evidence type="ECO:0000256" key="1">
    <source>
        <dbReference type="SAM" id="MobiDB-lite"/>
    </source>
</evidence>
<reference evidence="4 5" key="1">
    <citation type="journal article" date="2019" name="J. Ind. Microbiol. Biotechnol.">
        <title>The complete genomic sequence of Streptomyces spectabilis NRRL-2792 and identification of secondary metabolite biosynthetic gene clusters.</title>
        <authorList>
            <person name="Sinha A."/>
            <person name="Phillips-Salemka S."/>
            <person name="Niraula T.A."/>
            <person name="Short K.A."/>
            <person name="Niraula N.P."/>
        </authorList>
    </citation>
    <scope>NUCLEOTIDE SEQUENCE [LARGE SCALE GENOMIC DNA]</scope>
    <source>
        <strain evidence="4 5">NRRL 2792</strain>
    </source>
</reference>
<organism evidence="4 5">
    <name type="scientific">Streptomyces spectabilis</name>
    <dbReference type="NCBI Taxonomy" id="68270"/>
    <lineage>
        <taxon>Bacteria</taxon>
        <taxon>Bacillati</taxon>
        <taxon>Actinomycetota</taxon>
        <taxon>Actinomycetes</taxon>
        <taxon>Kitasatosporales</taxon>
        <taxon>Streptomycetaceae</taxon>
        <taxon>Streptomyces</taxon>
    </lineage>
</organism>
<evidence type="ECO:0000313" key="4">
    <source>
        <dbReference type="EMBL" id="QDQ15107.1"/>
    </source>
</evidence>